<comment type="caution">
    <text evidence="2">The sequence shown here is derived from an EMBL/GenBank/DDBJ whole genome shotgun (WGS) entry which is preliminary data.</text>
</comment>
<feature type="region of interest" description="Disordered" evidence="1">
    <location>
        <begin position="40"/>
        <end position="61"/>
    </location>
</feature>
<dbReference type="Proteomes" id="UP001437256">
    <property type="component" value="Unassembled WGS sequence"/>
</dbReference>
<gene>
    <name evidence="2" type="ORF">AAF712_011051</name>
</gene>
<keyword evidence="3" id="KW-1185">Reference proteome</keyword>
<protein>
    <submittedName>
        <fullName evidence="2">Uncharacterized protein</fullName>
    </submittedName>
</protein>
<name>A0ABR2ZMG4_9AGAR</name>
<organism evidence="2 3">
    <name type="scientific">Marasmius tenuissimus</name>
    <dbReference type="NCBI Taxonomy" id="585030"/>
    <lineage>
        <taxon>Eukaryota</taxon>
        <taxon>Fungi</taxon>
        <taxon>Dikarya</taxon>
        <taxon>Basidiomycota</taxon>
        <taxon>Agaricomycotina</taxon>
        <taxon>Agaricomycetes</taxon>
        <taxon>Agaricomycetidae</taxon>
        <taxon>Agaricales</taxon>
        <taxon>Marasmiineae</taxon>
        <taxon>Marasmiaceae</taxon>
        <taxon>Marasmius</taxon>
    </lineage>
</organism>
<evidence type="ECO:0000313" key="3">
    <source>
        <dbReference type="Proteomes" id="UP001437256"/>
    </source>
</evidence>
<evidence type="ECO:0000313" key="2">
    <source>
        <dbReference type="EMBL" id="KAL0062124.1"/>
    </source>
</evidence>
<proteinExistence type="predicted"/>
<reference evidence="2 3" key="1">
    <citation type="submission" date="2024-05" db="EMBL/GenBank/DDBJ databases">
        <title>A draft genome resource for the thread blight pathogen Marasmius tenuissimus strain MS-2.</title>
        <authorList>
            <person name="Yulfo-Soto G.E."/>
            <person name="Baruah I.K."/>
            <person name="Amoako-Attah I."/>
            <person name="Bukari Y."/>
            <person name="Meinhardt L.W."/>
            <person name="Bailey B.A."/>
            <person name="Cohen S.P."/>
        </authorList>
    </citation>
    <scope>NUCLEOTIDE SEQUENCE [LARGE SCALE GENOMIC DNA]</scope>
    <source>
        <strain evidence="2 3">MS-2</strain>
    </source>
</reference>
<evidence type="ECO:0000256" key="1">
    <source>
        <dbReference type="SAM" id="MobiDB-lite"/>
    </source>
</evidence>
<dbReference type="EMBL" id="JBBXMP010000114">
    <property type="protein sequence ID" value="KAL0062124.1"/>
    <property type="molecule type" value="Genomic_DNA"/>
</dbReference>
<sequence length="382" mass="43444">MDDGTLLSWGGFGIDQGVAEEMLEWILEILPFQTNTPVSTVSRSPPKLSSSQSTSASASSESSVDSFQCSSHLSSVSSSPASVSIMHIHDIKTPYQKGVENLVHQLRTSPETRFMGAYNLMRFFWSLSVTSETHSHIKRHTESKKLPMLSSQQTPSSLAKTLDLDEELFLCSMWDATVGCLALSVKMYRDFLPPLFPVYSQVFEDMAPHASLDYERLEDAQRYVLFALKYDMGGSPHAVLDELWECGLLRDLLVYAGYGPICQDERELLRWWGAIQRETWGVLFRAVMEPRVLHWPLSIVTGCAVLIAVEKVLVFERYAGEVHWWCEFEFRMRKNGKEERRRQREAKKECEGLEQDVKEVLGIGDILYAECRAWLEGLKSPP</sequence>
<accession>A0ABR2ZMG4</accession>